<keyword evidence="2" id="KW-0732">Signal</keyword>
<dbReference type="AlphaFoldDB" id="A0A5K8A9Z6"/>
<evidence type="ECO:0000256" key="3">
    <source>
        <dbReference type="ARBA" id="ARBA00023136"/>
    </source>
</evidence>
<gene>
    <name evidence="8" type="ORF">DSCOOX_21740</name>
</gene>
<proteinExistence type="predicted"/>
<keyword evidence="6" id="KW-0449">Lipoprotein</keyword>
<reference evidence="8 9" key="1">
    <citation type="submission" date="2019-11" db="EMBL/GenBank/DDBJ databases">
        <title>Comparative genomics of hydrocarbon-degrading Desulfosarcina strains.</title>
        <authorList>
            <person name="Watanabe M."/>
            <person name="Kojima H."/>
            <person name="Fukui M."/>
        </authorList>
    </citation>
    <scope>NUCLEOTIDE SEQUENCE [LARGE SCALE GENOMIC DNA]</scope>
    <source>
        <strain evidence="9">oXyS1</strain>
    </source>
</reference>
<keyword evidence="3 7" id="KW-0472">Membrane</keyword>
<protein>
    <recommendedName>
        <fullName evidence="10">Lipoprotein</fullName>
    </recommendedName>
</protein>
<comment type="subcellular location">
    <subcellularLocation>
        <location evidence="1">Cell outer membrane</location>
        <topology evidence="1">Lipid-anchor</topology>
    </subcellularLocation>
</comment>
<evidence type="ECO:0000256" key="4">
    <source>
        <dbReference type="ARBA" id="ARBA00023139"/>
    </source>
</evidence>
<feature type="transmembrane region" description="Helical" evidence="7">
    <location>
        <begin position="69"/>
        <end position="90"/>
    </location>
</feature>
<evidence type="ECO:0000256" key="5">
    <source>
        <dbReference type="ARBA" id="ARBA00023237"/>
    </source>
</evidence>
<keyword evidence="9" id="KW-1185">Reference proteome</keyword>
<accession>A0A5K8A9Z6</accession>
<feature type="transmembrane region" description="Helical" evidence="7">
    <location>
        <begin position="26"/>
        <end position="43"/>
    </location>
</feature>
<dbReference type="RefSeq" id="WP_155310236.1">
    <property type="nucleotide sequence ID" value="NZ_AP021879.1"/>
</dbReference>
<keyword evidence="4" id="KW-0564">Palmitate</keyword>
<dbReference type="EMBL" id="AP021879">
    <property type="protein sequence ID" value="BBO88994.1"/>
    <property type="molecule type" value="Genomic_DNA"/>
</dbReference>
<evidence type="ECO:0000313" key="8">
    <source>
        <dbReference type="EMBL" id="BBO88994.1"/>
    </source>
</evidence>
<evidence type="ECO:0008006" key="10">
    <source>
        <dbReference type="Google" id="ProtNLM"/>
    </source>
</evidence>
<keyword evidence="7" id="KW-1133">Transmembrane helix</keyword>
<keyword evidence="7" id="KW-0812">Transmembrane</keyword>
<evidence type="ECO:0000256" key="7">
    <source>
        <dbReference type="SAM" id="Phobius"/>
    </source>
</evidence>
<evidence type="ECO:0000256" key="6">
    <source>
        <dbReference type="ARBA" id="ARBA00023288"/>
    </source>
</evidence>
<evidence type="ECO:0000256" key="1">
    <source>
        <dbReference type="ARBA" id="ARBA00004459"/>
    </source>
</evidence>
<sequence length="169" mass="18649">MARQSDTRRLTPVTVRRFIGGPVRPWLWLLLVLVLAGCGVKGPPVPPERPLPPTVLDLTYRLTDQRVVLAWQLAAPLSKTAAGGSAFVVLRSRNRLDQPFCETCPLVFERVAVIPYVDAPENRFSTELALDPGYDYRFKVHLETGPAAGNDSNLVRFDVPVSAMPAAEE</sequence>
<keyword evidence="5" id="KW-0998">Cell outer membrane</keyword>
<evidence type="ECO:0000256" key="2">
    <source>
        <dbReference type="ARBA" id="ARBA00022729"/>
    </source>
</evidence>
<dbReference type="NCBIfam" id="NF047847">
    <property type="entry name" value="SS_mature_LptM"/>
    <property type="match status" value="1"/>
</dbReference>
<dbReference type="Proteomes" id="UP000422108">
    <property type="component" value="Chromosome"/>
</dbReference>
<name>A0A5K8A9Z6_9BACT</name>
<evidence type="ECO:0000313" key="9">
    <source>
        <dbReference type="Proteomes" id="UP000422108"/>
    </source>
</evidence>
<dbReference type="InterPro" id="IPR032831">
    <property type="entry name" value="LptM_cons"/>
</dbReference>
<organism evidence="8 9">
    <name type="scientific">Desulfosarcina ovata subsp. ovata</name>
    <dbReference type="NCBI Taxonomy" id="2752305"/>
    <lineage>
        <taxon>Bacteria</taxon>
        <taxon>Pseudomonadati</taxon>
        <taxon>Thermodesulfobacteriota</taxon>
        <taxon>Desulfobacteria</taxon>
        <taxon>Desulfobacterales</taxon>
        <taxon>Desulfosarcinaceae</taxon>
        <taxon>Desulfosarcina</taxon>
    </lineage>
</organism>